<feature type="compositionally biased region" description="Pro residues" evidence="1">
    <location>
        <begin position="423"/>
        <end position="442"/>
    </location>
</feature>
<dbReference type="AlphaFoldDB" id="D2QW39"/>
<gene>
    <name evidence="2" type="ordered locus">Psta_1236</name>
</gene>
<accession>D2QW39</accession>
<evidence type="ECO:0000313" key="2">
    <source>
        <dbReference type="EMBL" id="ADB15914.1"/>
    </source>
</evidence>
<dbReference type="GO" id="GO:0005884">
    <property type="term" value="C:actin filament"/>
    <property type="evidence" value="ECO:0007669"/>
    <property type="project" value="TreeGrafter"/>
</dbReference>
<evidence type="ECO:0000313" key="3">
    <source>
        <dbReference type="Proteomes" id="UP000001887"/>
    </source>
</evidence>
<evidence type="ECO:0000256" key="1">
    <source>
        <dbReference type="SAM" id="MobiDB-lite"/>
    </source>
</evidence>
<sequence>MGDKDEDKVDEKTLDCLDDVKKGKPRMFAMVCTGAKVVSLVLYKKGSLEKFKKQAKEQGKGTFYHGIADGKGTNITFKLARSDGFEKEPGPPSGLKTFLSSMADFKCTPTYEIVDENEPILDPSDPLVARYLTLQASAKTAGKNNPDQAKALDAKCKDIAKRLSLEDPDGATQQMKGLEEFMAGLVAPNAPVSPSSPTSEVPPPPPPPTPSPTSSPIPPSPPSPEPQQESSPEPVVPPPPPPPPQTSSEDKQLLAEFMGRLKKHMPQLEEAKKFAASTKVPKIVQAADSASANTKEAGVLAQSKEINQAFTLLGLAESSVKEALAAAEKLQTACADLKKAVYPQVKAAVAASPEMKDELIALLAAASTQEKGADFPTAIGTYRTLESKVKEALAKVPNEVPAPPTSPPPPPPGNEQSVDENAPAPPTAPPPPPPPGPGPAPTKPEEHANVSVMKLGKARIEFIATKRSALASMTTLKEKFRETYADHPEMLRPMKAALKKLDAVIAQLNVDLDEQLDNILNESDLTRRDTLVKKARATMTEFSKFVDSNEVMKNLDGNEFVPSTQITGPLRSKLKEIAAALG</sequence>
<dbReference type="PANTHER" id="PTHR45691:SF6">
    <property type="entry name" value="PROTEIN DIAPHANOUS"/>
    <property type="match status" value="1"/>
</dbReference>
<dbReference type="GO" id="GO:0030041">
    <property type="term" value="P:actin filament polymerization"/>
    <property type="evidence" value="ECO:0007669"/>
    <property type="project" value="TreeGrafter"/>
</dbReference>
<dbReference type="InterPro" id="IPR051412">
    <property type="entry name" value="Formin_Homology_Diaphanous_sf"/>
</dbReference>
<feature type="compositionally biased region" description="Low complexity" evidence="1">
    <location>
        <begin position="187"/>
        <end position="199"/>
    </location>
</feature>
<feature type="region of interest" description="Disordered" evidence="1">
    <location>
        <begin position="187"/>
        <end position="253"/>
    </location>
</feature>
<organism evidence="2 3">
    <name type="scientific">Pirellula staleyi (strain ATCC 27377 / DSM 6068 / ICPB 4128)</name>
    <name type="common">Pirella staleyi</name>
    <dbReference type="NCBI Taxonomy" id="530564"/>
    <lineage>
        <taxon>Bacteria</taxon>
        <taxon>Pseudomonadati</taxon>
        <taxon>Planctomycetota</taxon>
        <taxon>Planctomycetia</taxon>
        <taxon>Pirellulales</taxon>
        <taxon>Pirellulaceae</taxon>
        <taxon>Pirellula</taxon>
    </lineage>
</organism>
<dbReference type="Proteomes" id="UP000001887">
    <property type="component" value="Chromosome"/>
</dbReference>
<feature type="region of interest" description="Disordered" evidence="1">
    <location>
        <begin position="397"/>
        <end position="446"/>
    </location>
</feature>
<dbReference type="PANTHER" id="PTHR45691">
    <property type="entry name" value="PROTEIN DIAPHANOUS"/>
    <property type="match status" value="1"/>
</dbReference>
<feature type="compositionally biased region" description="Pro residues" evidence="1">
    <location>
        <begin position="200"/>
        <end position="225"/>
    </location>
</feature>
<dbReference type="KEGG" id="psl:Psta_1236"/>
<protein>
    <submittedName>
        <fullName evidence="2">Uncharacterized protein</fullName>
    </submittedName>
</protein>
<keyword evidence="3" id="KW-1185">Reference proteome</keyword>
<feature type="compositionally biased region" description="Pro residues" evidence="1">
    <location>
        <begin position="234"/>
        <end position="245"/>
    </location>
</feature>
<proteinExistence type="predicted"/>
<dbReference type="EMBL" id="CP001848">
    <property type="protein sequence ID" value="ADB15914.1"/>
    <property type="molecule type" value="Genomic_DNA"/>
</dbReference>
<feature type="compositionally biased region" description="Pro residues" evidence="1">
    <location>
        <begin position="400"/>
        <end position="413"/>
    </location>
</feature>
<reference evidence="2 3" key="1">
    <citation type="journal article" date="2009" name="Stand. Genomic Sci.">
        <title>Complete genome sequence of Pirellula staleyi type strain (ATCC 27377).</title>
        <authorList>
            <person name="Clum A."/>
            <person name="Tindall B.J."/>
            <person name="Sikorski J."/>
            <person name="Ivanova N."/>
            <person name="Mavrommatis K."/>
            <person name="Lucas S."/>
            <person name="Glavina del Rio T."/>
            <person name="Nolan M."/>
            <person name="Chen F."/>
            <person name="Tice H."/>
            <person name="Pitluck S."/>
            <person name="Cheng J.F."/>
            <person name="Chertkov O."/>
            <person name="Brettin T."/>
            <person name="Han C."/>
            <person name="Detter J.C."/>
            <person name="Kuske C."/>
            <person name="Bruce D."/>
            <person name="Goodwin L."/>
            <person name="Ovchinikova G."/>
            <person name="Pati A."/>
            <person name="Mikhailova N."/>
            <person name="Chen A."/>
            <person name="Palaniappan K."/>
            <person name="Land M."/>
            <person name="Hauser L."/>
            <person name="Chang Y.J."/>
            <person name="Jeffries C.D."/>
            <person name="Chain P."/>
            <person name="Rohde M."/>
            <person name="Goker M."/>
            <person name="Bristow J."/>
            <person name="Eisen J.A."/>
            <person name="Markowitz V."/>
            <person name="Hugenholtz P."/>
            <person name="Kyrpides N.C."/>
            <person name="Klenk H.P."/>
            <person name="Lapidus A."/>
        </authorList>
    </citation>
    <scope>NUCLEOTIDE SEQUENCE [LARGE SCALE GENOMIC DNA]</scope>
    <source>
        <strain evidence="3">ATCC 27377 / DSM 6068 / ICPB 4128</strain>
    </source>
</reference>
<name>D2QW39_PIRSD</name>
<dbReference type="HOGENOM" id="CLU_468386_0_0_0"/>